<feature type="compositionally biased region" description="Acidic residues" evidence="1">
    <location>
        <begin position="114"/>
        <end position="165"/>
    </location>
</feature>
<gene>
    <name evidence="2" type="ORF">PHLGIDRAFT_485562</name>
</gene>
<dbReference type="EMBL" id="KN840534">
    <property type="protein sequence ID" value="KIP05755.1"/>
    <property type="molecule type" value="Genomic_DNA"/>
</dbReference>
<dbReference type="HOGENOM" id="CLU_1152145_0_0_1"/>
<accession>A0A0C3S8Z2</accession>
<dbReference type="Proteomes" id="UP000053257">
    <property type="component" value="Unassembled WGS sequence"/>
</dbReference>
<protein>
    <submittedName>
        <fullName evidence="2">Uncharacterized protein</fullName>
    </submittedName>
</protein>
<feature type="compositionally biased region" description="Polar residues" evidence="1">
    <location>
        <begin position="225"/>
        <end position="235"/>
    </location>
</feature>
<feature type="region of interest" description="Disordered" evidence="1">
    <location>
        <begin position="216"/>
        <end position="241"/>
    </location>
</feature>
<feature type="compositionally biased region" description="Low complexity" evidence="1">
    <location>
        <begin position="74"/>
        <end position="85"/>
    </location>
</feature>
<name>A0A0C3S8Z2_PHLG1</name>
<reference evidence="2 3" key="1">
    <citation type="journal article" date="2014" name="PLoS Genet.">
        <title>Analysis of the Phlebiopsis gigantea genome, transcriptome and secretome provides insight into its pioneer colonization strategies of wood.</title>
        <authorList>
            <person name="Hori C."/>
            <person name="Ishida T."/>
            <person name="Igarashi K."/>
            <person name="Samejima M."/>
            <person name="Suzuki H."/>
            <person name="Master E."/>
            <person name="Ferreira P."/>
            <person name="Ruiz-Duenas F.J."/>
            <person name="Held B."/>
            <person name="Canessa P."/>
            <person name="Larrondo L.F."/>
            <person name="Schmoll M."/>
            <person name="Druzhinina I.S."/>
            <person name="Kubicek C.P."/>
            <person name="Gaskell J.A."/>
            <person name="Kersten P."/>
            <person name="St John F."/>
            <person name="Glasner J."/>
            <person name="Sabat G."/>
            <person name="Splinter BonDurant S."/>
            <person name="Syed K."/>
            <person name="Yadav J."/>
            <person name="Mgbeahuruike A.C."/>
            <person name="Kovalchuk A."/>
            <person name="Asiegbu F.O."/>
            <person name="Lackner G."/>
            <person name="Hoffmeister D."/>
            <person name="Rencoret J."/>
            <person name="Gutierrez A."/>
            <person name="Sun H."/>
            <person name="Lindquist E."/>
            <person name="Barry K."/>
            <person name="Riley R."/>
            <person name="Grigoriev I.V."/>
            <person name="Henrissat B."/>
            <person name="Kues U."/>
            <person name="Berka R.M."/>
            <person name="Martinez A.T."/>
            <person name="Covert S.F."/>
            <person name="Blanchette R.A."/>
            <person name="Cullen D."/>
        </authorList>
    </citation>
    <scope>NUCLEOTIDE SEQUENCE [LARGE SCALE GENOMIC DNA]</scope>
    <source>
        <strain evidence="2 3">11061_1 CR5-6</strain>
    </source>
</reference>
<organism evidence="2 3">
    <name type="scientific">Phlebiopsis gigantea (strain 11061_1 CR5-6)</name>
    <name type="common">White-rot fungus</name>
    <name type="synonym">Peniophora gigantea</name>
    <dbReference type="NCBI Taxonomy" id="745531"/>
    <lineage>
        <taxon>Eukaryota</taxon>
        <taxon>Fungi</taxon>
        <taxon>Dikarya</taxon>
        <taxon>Basidiomycota</taxon>
        <taxon>Agaricomycotina</taxon>
        <taxon>Agaricomycetes</taxon>
        <taxon>Polyporales</taxon>
        <taxon>Phanerochaetaceae</taxon>
        <taxon>Phlebiopsis</taxon>
    </lineage>
</organism>
<evidence type="ECO:0000313" key="2">
    <source>
        <dbReference type="EMBL" id="KIP05755.1"/>
    </source>
</evidence>
<sequence length="241" mass="26305">MANMQDIAPVTLSQPRVVVNHLRKPLVWPWRKCTYRGVRVPVKPVASEDEAPAGGKNENARIEVATEGVDDGSSDASDTTTVVGSNNGEDSGEDPHQDTEDEQDDDGNSGAGESGEDDNNEDGEEENDGGNSIDEEDDDDKTIIEEDTNSLETEEDTSGTESEEDGPVHEAAPILAFLPCTVTREPAPYRIRRVLERIPGDIWADLEYYLGDEIDSDEEEEDDTGQSTQMGTPLTTMWAMT</sequence>
<keyword evidence="3" id="KW-1185">Reference proteome</keyword>
<feature type="region of interest" description="Disordered" evidence="1">
    <location>
        <begin position="41"/>
        <end position="169"/>
    </location>
</feature>
<dbReference type="AlphaFoldDB" id="A0A0C3S8Z2"/>
<evidence type="ECO:0000313" key="3">
    <source>
        <dbReference type="Proteomes" id="UP000053257"/>
    </source>
</evidence>
<evidence type="ECO:0000256" key="1">
    <source>
        <dbReference type="SAM" id="MobiDB-lite"/>
    </source>
</evidence>
<proteinExistence type="predicted"/>